<dbReference type="PROSITE" id="PS51071">
    <property type="entry name" value="HTH_RPIR"/>
    <property type="match status" value="1"/>
</dbReference>
<organism evidence="5 6">
    <name type="scientific">Lactobacillus panisapium</name>
    <dbReference type="NCBI Taxonomy" id="2012495"/>
    <lineage>
        <taxon>Bacteria</taxon>
        <taxon>Bacillati</taxon>
        <taxon>Bacillota</taxon>
        <taxon>Bacilli</taxon>
        <taxon>Lactobacillales</taxon>
        <taxon>Lactobacillaceae</taxon>
        <taxon>Lactobacillus</taxon>
    </lineage>
</organism>
<dbReference type="Proteomes" id="UP000826550">
    <property type="component" value="Chromosome"/>
</dbReference>
<dbReference type="PANTHER" id="PTHR30514">
    <property type="entry name" value="GLUCOKINASE"/>
    <property type="match status" value="1"/>
</dbReference>
<keyword evidence="2" id="KW-0238">DNA-binding</keyword>
<dbReference type="Pfam" id="PF01380">
    <property type="entry name" value="SIS"/>
    <property type="match status" value="1"/>
</dbReference>
<protein>
    <submittedName>
        <fullName evidence="5">MurR/RpiR family transcriptional regulator</fullName>
    </submittedName>
</protein>
<dbReference type="CDD" id="cd05013">
    <property type="entry name" value="SIS_RpiR"/>
    <property type="match status" value="1"/>
</dbReference>
<evidence type="ECO:0000256" key="2">
    <source>
        <dbReference type="ARBA" id="ARBA00023125"/>
    </source>
</evidence>
<keyword evidence="6" id="KW-1185">Reference proteome</keyword>
<dbReference type="InterPro" id="IPR009057">
    <property type="entry name" value="Homeodomain-like_sf"/>
</dbReference>
<dbReference type="PANTHER" id="PTHR30514:SF1">
    <property type="entry name" value="HTH-TYPE TRANSCRIPTIONAL REGULATOR HEXR-RELATED"/>
    <property type="match status" value="1"/>
</dbReference>
<gene>
    <name evidence="5" type="ORF">GYM71_09520</name>
</gene>
<reference evidence="5 6" key="1">
    <citation type="submission" date="2020-01" db="EMBL/GenBank/DDBJ databases">
        <title>Vast differences in strain-level diversity in the gut microbiota of two closely related honey bee species.</title>
        <authorList>
            <person name="Ellegaard K.M."/>
            <person name="Suenami S."/>
            <person name="Miyazaki R."/>
            <person name="Engel P."/>
        </authorList>
    </citation>
    <scope>NUCLEOTIDE SEQUENCE [LARGE SCALE GENOMIC DNA]</scope>
    <source>
        <strain evidence="5 6">ESL0416</strain>
    </source>
</reference>
<dbReference type="SUPFAM" id="SSF53697">
    <property type="entry name" value="SIS domain"/>
    <property type="match status" value="1"/>
</dbReference>
<accession>A0ABX8WD10</accession>
<feature type="domain" description="HTH rpiR-type" evidence="4">
    <location>
        <begin position="2"/>
        <end position="78"/>
    </location>
</feature>
<dbReference type="Gene3D" id="3.40.50.10490">
    <property type="entry name" value="Glucose-6-phosphate isomerase like protein, domain 1"/>
    <property type="match status" value="1"/>
</dbReference>
<dbReference type="InterPro" id="IPR036388">
    <property type="entry name" value="WH-like_DNA-bd_sf"/>
</dbReference>
<dbReference type="InterPro" id="IPR046348">
    <property type="entry name" value="SIS_dom_sf"/>
</dbReference>
<dbReference type="EMBL" id="CP048268">
    <property type="protein sequence ID" value="QYN53642.1"/>
    <property type="molecule type" value="Genomic_DNA"/>
</dbReference>
<sequence length="263" mass="30473">MSKLKSLIYQNSSKLNDSEIRIIQFVLDNAKLCKNLSLSELAEKLYVSRSAIFRLCKHLGLSGYTELKFYLNEVCLENEQNNNKMNFANNFGADLEKETENLRKYFDSLDLAKFYTELSNASNVYIYSTGWIQQMLSNYLSHELLLFGISSIVLPAAISELEMVGKIAQKGDMLFIISYTGDNKEINDELTKFELVNNKLRYVSFTDLKQNELASLSDYNFYYPTIKFTTTKNASFIMAYSLVDFLVNKFDIWRKEKSEQNDK</sequence>
<dbReference type="InterPro" id="IPR047640">
    <property type="entry name" value="RpiR-like"/>
</dbReference>
<evidence type="ECO:0000313" key="5">
    <source>
        <dbReference type="EMBL" id="QYN53642.1"/>
    </source>
</evidence>
<dbReference type="SUPFAM" id="SSF46689">
    <property type="entry name" value="Homeodomain-like"/>
    <property type="match status" value="1"/>
</dbReference>
<dbReference type="InterPro" id="IPR000281">
    <property type="entry name" value="HTH_RpiR"/>
</dbReference>
<evidence type="ECO:0000256" key="3">
    <source>
        <dbReference type="ARBA" id="ARBA00023163"/>
    </source>
</evidence>
<keyword evidence="1" id="KW-0805">Transcription regulation</keyword>
<dbReference type="InterPro" id="IPR035472">
    <property type="entry name" value="RpiR-like_SIS"/>
</dbReference>
<evidence type="ECO:0000313" key="6">
    <source>
        <dbReference type="Proteomes" id="UP000826550"/>
    </source>
</evidence>
<dbReference type="Gene3D" id="1.10.10.10">
    <property type="entry name" value="Winged helix-like DNA-binding domain superfamily/Winged helix DNA-binding domain"/>
    <property type="match status" value="1"/>
</dbReference>
<evidence type="ECO:0000256" key="1">
    <source>
        <dbReference type="ARBA" id="ARBA00023015"/>
    </source>
</evidence>
<dbReference type="InterPro" id="IPR001347">
    <property type="entry name" value="SIS_dom"/>
</dbReference>
<keyword evidence="3" id="KW-0804">Transcription</keyword>
<evidence type="ECO:0000259" key="4">
    <source>
        <dbReference type="PROSITE" id="PS51071"/>
    </source>
</evidence>
<dbReference type="RefSeq" id="WP_220220293.1">
    <property type="nucleotide sequence ID" value="NZ_CP048268.1"/>
</dbReference>
<proteinExistence type="predicted"/>
<name>A0ABX8WD10_9LACO</name>
<dbReference type="Pfam" id="PF01418">
    <property type="entry name" value="HTH_6"/>
    <property type="match status" value="1"/>
</dbReference>